<dbReference type="Pfam" id="PF13030">
    <property type="entry name" value="DUF3891"/>
    <property type="match status" value="1"/>
</dbReference>
<evidence type="ECO:0000313" key="2">
    <source>
        <dbReference type="Proteomes" id="UP000782312"/>
    </source>
</evidence>
<gene>
    <name evidence="1" type="ORF">HYZ11_08450</name>
</gene>
<comment type="caution">
    <text evidence="1">The sequence shown here is derived from an EMBL/GenBank/DDBJ whole genome shotgun (WGS) entry which is preliminary data.</text>
</comment>
<dbReference type="Proteomes" id="UP000782312">
    <property type="component" value="Unassembled WGS sequence"/>
</dbReference>
<dbReference type="AlphaFoldDB" id="A0A932MNI6"/>
<accession>A0A932MNI6</accession>
<proteinExistence type="predicted"/>
<protein>
    <submittedName>
        <fullName evidence="1">DUF3891 family protein</fullName>
    </submittedName>
</protein>
<name>A0A932MNI6_UNCTE</name>
<dbReference type="EMBL" id="JACPUR010000018">
    <property type="protein sequence ID" value="MBI3127617.1"/>
    <property type="molecule type" value="Genomic_DNA"/>
</dbReference>
<sequence>MIIRPVREGVQLIHQHDHARAAGTLVRRWQGTPSLPALPTALLDSLFFAADNHDVGWCRLDSAPRIDLATGLPQSFFAATAEEAVSTWTEGIRFCEAHSPFSGYLVSLHFTSLAEAALPGAPEEDLALLDRFAEEERERRKALLRESSPQEASLKDEAARLLRVCDTLSLIACRAPEISPPPGEVQFLTRGGMKICLTREGALEIAPWPFQAAAMQLLFPGFTLPPARYESQIELDEALRQAEPAIFETRLAPLAE</sequence>
<dbReference type="InterPro" id="IPR024992">
    <property type="entry name" value="DUF3891"/>
</dbReference>
<reference evidence="1" key="1">
    <citation type="submission" date="2020-07" db="EMBL/GenBank/DDBJ databases">
        <title>Huge and variable diversity of episymbiotic CPR bacteria and DPANN archaea in groundwater ecosystems.</title>
        <authorList>
            <person name="He C.Y."/>
            <person name="Keren R."/>
            <person name="Whittaker M."/>
            <person name="Farag I.F."/>
            <person name="Doudna J."/>
            <person name="Cate J.H.D."/>
            <person name="Banfield J.F."/>
        </authorList>
    </citation>
    <scope>NUCLEOTIDE SEQUENCE</scope>
    <source>
        <strain evidence="1">NC_groundwater_763_Ag_S-0.2um_68_21</strain>
    </source>
</reference>
<evidence type="ECO:0000313" key="1">
    <source>
        <dbReference type="EMBL" id="MBI3127617.1"/>
    </source>
</evidence>
<organism evidence="1 2">
    <name type="scientific">Tectimicrobiota bacterium</name>
    <dbReference type="NCBI Taxonomy" id="2528274"/>
    <lineage>
        <taxon>Bacteria</taxon>
        <taxon>Pseudomonadati</taxon>
        <taxon>Nitrospinota/Tectimicrobiota group</taxon>
        <taxon>Candidatus Tectimicrobiota</taxon>
    </lineage>
</organism>